<gene>
    <name evidence="1" type="ORF">DGAL_LOCUS5818</name>
</gene>
<evidence type="ECO:0000313" key="2">
    <source>
        <dbReference type="Proteomes" id="UP000789390"/>
    </source>
</evidence>
<protein>
    <submittedName>
        <fullName evidence="1">Uncharacterized protein</fullName>
    </submittedName>
</protein>
<dbReference type="Proteomes" id="UP000789390">
    <property type="component" value="Unassembled WGS sequence"/>
</dbReference>
<evidence type="ECO:0000313" key="1">
    <source>
        <dbReference type="EMBL" id="CAH0103282.1"/>
    </source>
</evidence>
<dbReference type="EMBL" id="CAKKLH010000107">
    <property type="protein sequence ID" value="CAH0103282.1"/>
    <property type="molecule type" value="Genomic_DNA"/>
</dbReference>
<keyword evidence="2" id="KW-1185">Reference proteome</keyword>
<dbReference type="OrthoDB" id="2668416at2759"/>
<organism evidence="1 2">
    <name type="scientific">Daphnia galeata</name>
    <dbReference type="NCBI Taxonomy" id="27404"/>
    <lineage>
        <taxon>Eukaryota</taxon>
        <taxon>Metazoa</taxon>
        <taxon>Ecdysozoa</taxon>
        <taxon>Arthropoda</taxon>
        <taxon>Crustacea</taxon>
        <taxon>Branchiopoda</taxon>
        <taxon>Diplostraca</taxon>
        <taxon>Cladocera</taxon>
        <taxon>Anomopoda</taxon>
        <taxon>Daphniidae</taxon>
        <taxon>Daphnia</taxon>
    </lineage>
</organism>
<reference evidence="1" key="1">
    <citation type="submission" date="2021-11" db="EMBL/GenBank/DDBJ databases">
        <authorList>
            <person name="Schell T."/>
        </authorList>
    </citation>
    <scope>NUCLEOTIDE SEQUENCE</scope>
    <source>
        <strain evidence="1">M5</strain>
    </source>
</reference>
<accession>A0A8J2RLR2</accession>
<sequence length="262" mass="30369">MERRAILGIISFLQEQEDDDHDEFVMLLNTVQEIRLRRQIKESNGTPKGLFFVAMLKWFSVIVILSLQITKGLQKTKKAKRKISKMIGPALSMTFRQDEPIKNKLLMGIWAIATRESFREVANRTAHNIFVKVCKAIADYSEMCIPWPAREEYAWLATQNTFPETLGTLDIFIIYSALKLSVHAHLLPDYFNCKIVAACFLHNFTLYIPFVLPNDVFDNSDWQVEENDDADHEGFLDERTVEKRNDIAAYYATVVDYFDDLD</sequence>
<comment type="caution">
    <text evidence="1">The sequence shown here is derived from an EMBL/GenBank/DDBJ whole genome shotgun (WGS) entry which is preliminary data.</text>
</comment>
<dbReference type="AlphaFoldDB" id="A0A8J2RLR2"/>
<name>A0A8J2RLR2_9CRUS</name>
<proteinExistence type="predicted"/>